<proteinExistence type="inferred from homology"/>
<keyword evidence="8 13" id="KW-0675">Receptor</keyword>
<reference evidence="14" key="1">
    <citation type="submission" date="2015-11" db="EMBL/GenBank/DDBJ databases">
        <authorList>
            <person name="Varghese N."/>
        </authorList>
    </citation>
    <scope>NUCLEOTIDE SEQUENCE [LARGE SCALE GENOMIC DNA]</scope>
    <source>
        <strain evidence="14">JGI-23</strain>
    </source>
</reference>
<sequence length="928" mass="105697">MNLKKFFFLLFIPAILFAGNTGKIAGRVTDAQTGEPIVGVNVIIEGTYLGAATDINGNYVIINVPPGTYRVKASAIGYKTVVKEGVKVSIDLTTRVDFQLEPTVIELGQEVVVFAERPLVQKDLTASTAIIGSDLIQALPITEFQEVIQLQAGVVAGHIRGGRSGEVAYWIDGVPVTDVYDRSAVISVDRKSIQELQLVSGAFNAEYGQAMSGIINIATKDGDNRLNGSFTTYLGSYATTHTDIFTGLQKFNPLSIRNYEGNLSGPILKNKIFYYLNARWIYFGGWLYGIRKFKPENIVDNRDPDPNKWIISINPEQGLGDSAYVPMNWNRKIFLQGKLTFQVSPTLKVSYNYMYEFMKYRTFDFAFKYNPDGDLNRFSKGITNILSINHTLSKSTFYQASFSYFFKDYRHYVFKDPYDPRYVHPKLLLQPGPYSFIAGGMKMDHFYRNTGTYVGKFDLTSQITKVHQVKTGVEFRYHTIYFEGFNLDLSDEDRARDPILDKNPYVKTRIPDISEPSHTLFRNHPKEFSAYIQDKMEFNEIILNVGVRFDYFDPDWHVLADPSDPNIYQPLKPQNRYFDTNNNGIYGDEGDIPKTVEDRRAYWYIKAKPKWQWSPRIGVAFPITDRGVIHFSYGHFFQIPPFEYLYTNPEFKLGSGTGNIGLVGNADLKPEQTVSGEIGVQQAITNDIAIELTGYFRDIRNLTGTRADEIFIFGGSAWYNKYENTDFGFVRGIVFSLDKRFSNNWALTIDYTFQVAKGNASDPAQTRNLRLGGQWPEVKIIPLDWDQRHTLNVTASYSVPGNWGLSVVAQYGSGTPYTPRQSKNIGTLLINSEKKPSVFNVDLRIYKDIKLKFFTFSLFARIYNLFDTKNAYGVYNDTGRPDFTLDYLSALRQQPVQLVNSLGEWFTNPTFYSEPRRIEFGLTIFFGQ</sequence>
<evidence type="ECO:0000259" key="12">
    <source>
        <dbReference type="Pfam" id="PF00593"/>
    </source>
</evidence>
<keyword evidence="6" id="KW-0798">TonB box</keyword>
<evidence type="ECO:0000256" key="10">
    <source>
        <dbReference type="PROSITE-ProRule" id="PRU01360"/>
    </source>
</evidence>
<dbReference type="GO" id="GO:0015344">
    <property type="term" value="F:siderophore uptake transmembrane transporter activity"/>
    <property type="evidence" value="ECO:0007669"/>
    <property type="project" value="TreeGrafter"/>
</dbReference>
<dbReference type="Proteomes" id="UP000199197">
    <property type="component" value="Unassembled WGS sequence"/>
</dbReference>
<protein>
    <submittedName>
        <fullName evidence="13">Outer membrane receptor proteins, mostly Fe transport</fullName>
    </submittedName>
</protein>
<dbReference type="InterPro" id="IPR008969">
    <property type="entry name" value="CarboxyPept-like_regulatory"/>
</dbReference>
<gene>
    <name evidence="13" type="ORF">JGI23_01222</name>
</gene>
<dbReference type="Gene3D" id="2.170.130.10">
    <property type="entry name" value="TonB-dependent receptor, plug domain"/>
    <property type="match status" value="1"/>
</dbReference>
<dbReference type="OrthoDB" id="9757908at2"/>
<evidence type="ECO:0000256" key="2">
    <source>
        <dbReference type="ARBA" id="ARBA00022448"/>
    </source>
</evidence>
<feature type="domain" description="TonB-dependent receptor-like beta-barrel" evidence="12">
    <location>
        <begin position="372"/>
        <end position="865"/>
    </location>
</feature>
<accession>A0A0P1NTI5</accession>
<keyword evidence="5 11" id="KW-0732">Signal</keyword>
<dbReference type="InterPro" id="IPR000531">
    <property type="entry name" value="Beta-barrel_TonB"/>
</dbReference>
<feature type="signal peptide" evidence="11">
    <location>
        <begin position="1"/>
        <end position="18"/>
    </location>
</feature>
<dbReference type="PANTHER" id="PTHR30069:SF29">
    <property type="entry name" value="HEMOGLOBIN AND HEMOGLOBIN-HAPTOGLOBIN-BINDING PROTEIN 1-RELATED"/>
    <property type="match status" value="1"/>
</dbReference>
<dbReference type="Gene3D" id="2.40.170.20">
    <property type="entry name" value="TonB-dependent receptor, beta-barrel domain"/>
    <property type="match status" value="1"/>
</dbReference>
<keyword evidence="4 10" id="KW-0812">Transmembrane</keyword>
<evidence type="ECO:0000313" key="14">
    <source>
        <dbReference type="Proteomes" id="UP000199197"/>
    </source>
</evidence>
<dbReference type="SUPFAM" id="SSF49464">
    <property type="entry name" value="Carboxypeptidase regulatory domain-like"/>
    <property type="match status" value="1"/>
</dbReference>
<dbReference type="InterPro" id="IPR037066">
    <property type="entry name" value="Plug_dom_sf"/>
</dbReference>
<dbReference type="Gene3D" id="2.60.40.1120">
    <property type="entry name" value="Carboxypeptidase-like, regulatory domain"/>
    <property type="match status" value="1"/>
</dbReference>
<evidence type="ECO:0000256" key="8">
    <source>
        <dbReference type="ARBA" id="ARBA00023170"/>
    </source>
</evidence>
<evidence type="ECO:0000256" key="6">
    <source>
        <dbReference type="ARBA" id="ARBA00023077"/>
    </source>
</evidence>
<dbReference type="AlphaFoldDB" id="A0A0P1NTI5"/>
<dbReference type="PROSITE" id="PS52016">
    <property type="entry name" value="TONB_DEPENDENT_REC_3"/>
    <property type="match status" value="1"/>
</dbReference>
<evidence type="ECO:0000256" key="9">
    <source>
        <dbReference type="ARBA" id="ARBA00023237"/>
    </source>
</evidence>
<name>A0A0P1NTI5_9BACT</name>
<organism evidence="13 14">
    <name type="scientific">Candidatus Chryseopegocella kryptomonas</name>
    <dbReference type="NCBI Taxonomy" id="1633643"/>
    <lineage>
        <taxon>Bacteria</taxon>
        <taxon>Pseudomonadati</taxon>
        <taxon>Candidatus Kryptoniota</taxon>
        <taxon>Candidatus Chryseopegocella</taxon>
    </lineage>
</organism>
<keyword evidence="2 10" id="KW-0813">Transport</keyword>
<dbReference type="InterPro" id="IPR039426">
    <property type="entry name" value="TonB-dep_rcpt-like"/>
</dbReference>
<dbReference type="GO" id="GO:0009279">
    <property type="term" value="C:cell outer membrane"/>
    <property type="evidence" value="ECO:0007669"/>
    <property type="project" value="UniProtKB-SubCell"/>
</dbReference>
<keyword evidence="9 10" id="KW-0998">Cell outer membrane</keyword>
<evidence type="ECO:0000256" key="7">
    <source>
        <dbReference type="ARBA" id="ARBA00023136"/>
    </source>
</evidence>
<evidence type="ECO:0000256" key="4">
    <source>
        <dbReference type="ARBA" id="ARBA00022692"/>
    </source>
</evidence>
<evidence type="ECO:0000256" key="11">
    <source>
        <dbReference type="SAM" id="SignalP"/>
    </source>
</evidence>
<dbReference type="Pfam" id="PF13620">
    <property type="entry name" value="CarboxypepD_reg"/>
    <property type="match status" value="1"/>
</dbReference>
<comment type="subcellular location">
    <subcellularLocation>
        <location evidence="1 10">Cell outer membrane</location>
        <topology evidence="1 10">Multi-pass membrane protein</topology>
    </subcellularLocation>
</comment>
<dbReference type="Pfam" id="PF00593">
    <property type="entry name" value="TonB_dep_Rec_b-barrel"/>
    <property type="match status" value="1"/>
</dbReference>
<evidence type="ECO:0000256" key="5">
    <source>
        <dbReference type="ARBA" id="ARBA00022729"/>
    </source>
</evidence>
<dbReference type="SUPFAM" id="SSF56935">
    <property type="entry name" value="Porins"/>
    <property type="match status" value="1"/>
</dbReference>
<keyword evidence="14" id="KW-1185">Reference proteome</keyword>
<dbReference type="PANTHER" id="PTHR30069">
    <property type="entry name" value="TONB-DEPENDENT OUTER MEMBRANE RECEPTOR"/>
    <property type="match status" value="1"/>
</dbReference>
<dbReference type="InterPro" id="IPR036942">
    <property type="entry name" value="Beta-barrel_TonB_sf"/>
</dbReference>
<keyword evidence="7 10" id="KW-0472">Membrane</keyword>
<evidence type="ECO:0000313" key="13">
    <source>
        <dbReference type="EMBL" id="CUT02308.1"/>
    </source>
</evidence>
<keyword evidence="3 10" id="KW-1134">Transmembrane beta strand</keyword>
<evidence type="ECO:0000256" key="3">
    <source>
        <dbReference type="ARBA" id="ARBA00022452"/>
    </source>
</evidence>
<dbReference type="EMBL" id="CZVW01000012">
    <property type="protein sequence ID" value="CUT02308.1"/>
    <property type="molecule type" value="Genomic_DNA"/>
</dbReference>
<feature type="chain" id="PRO_5006067890" evidence="11">
    <location>
        <begin position="19"/>
        <end position="928"/>
    </location>
</feature>
<dbReference type="GO" id="GO:0044718">
    <property type="term" value="P:siderophore transmembrane transport"/>
    <property type="evidence" value="ECO:0007669"/>
    <property type="project" value="TreeGrafter"/>
</dbReference>
<comment type="similarity">
    <text evidence="10">Belongs to the TonB-dependent receptor family.</text>
</comment>
<evidence type="ECO:0000256" key="1">
    <source>
        <dbReference type="ARBA" id="ARBA00004571"/>
    </source>
</evidence>
<dbReference type="RefSeq" id="WP_092349978.1">
    <property type="nucleotide sequence ID" value="NZ_CZVW01000012.1"/>
</dbReference>